<comment type="similarity">
    <text evidence="2">Belongs to the glycosyl hydrolase 33 family.</text>
</comment>
<feature type="domain" description="Sialidase" evidence="4">
    <location>
        <begin position="85"/>
        <end position="375"/>
    </location>
</feature>
<dbReference type="InterPro" id="IPR026856">
    <property type="entry name" value="Sialidase_fam"/>
</dbReference>
<dbReference type="Pfam" id="PF13088">
    <property type="entry name" value="BNR_2"/>
    <property type="match status" value="1"/>
</dbReference>
<dbReference type="PANTHER" id="PTHR10628">
    <property type="entry name" value="SIALIDASE"/>
    <property type="match status" value="1"/>
</dbReference>
<dbReference type="RefSeq" id="WP_379019942.1">
    <property type="nucleotide sequence ID" value="NZ_JBHRTA010000009.1"/>
</dbReference>
<dbReference type="PANTHER" id="PTHR10628:SF30">
    <property type="entry name" value="EXO-ALPHA-SIALIDASE"/>
    <property type="match status" value="1"/>
</dbReference>
<comment type="caution">
    <text evidence="5">The sequence shown here is derived from an EMBL/GenBank/DDBJ whole genome shotgun (WGS) entry which is preliminary data.</text>
</comment>
<sequence length="411" mass="45687">MNMYTPGLEFFRSIRTLTVFLLLVAFQGGVFLVEAKHRLIHPLVNSVCDSSNKTRNVSSLNYIFQDHTFGYQLYRIPTIVKTQSGKLLVFAEARKQRSNGDSGDIDLVMKSSTDNGKTWSEMTVIWDDGANTCGNPVPIVDAKSGKIHLMMSWNHGNDKRIAMAKGTSNDTRRVYYTCSEDEGGNWSEPTEVTGQVKSEKWDWYGTGPVHGIQLTTGKKKGRLIVPSYFTKKGDGKASYAHVIFSDDDGKTWHAGKPADLQGGGECTVAELAGGDLMLNIRYRHAFVRYYAISDDGGETWSTPEADHSLVDSKCQGSLLSFKSKGKFNLLFANPASEYREKLTIKLNDNEDKSWNKSYLVYNGPSAYSDMVKLEGDFIALVFEGGKRRWSEGIAFKVISLSEFSSSDKGAI</sequence>
<reference evidence="6" key="1">
    <citation type="journal article" date="2019" name="Int. J. Syst. Evol. Microbiol.">
        <title>The Global Catalogue of Microorganisms (GCM) 10K type strain sequencing project: providing services to taxonomists for standard genome sequencing and annotation.</title>
        <authorList>
            <consortium name="The Broad Institute Genomics Platform"/>
            <consortium name="The Broad Institute Genome Sequencing Center for Infectious Disease"/>
            <person name="Wu L."/>
            <person name="Ma J."/>
        </authorList>
    </citation>
    <scope>NUCLEOTIDE SEQUENCE [LARGE SCALE GENOMIC DNA]</scope>
    <source>
        <strain evidence="6">KCTC 52416</strain>
    </source>
</reference>
<gene>
    <name evidence="5" type="ORF">ACFOET_04350</name>
</gene>
<evidence type="ECO:0000313" key="6">
    <source>
        <dbReference type="Proteomes" id="UP001595526"/>
    </source>
</evidence>
<comment type="catalytic activity">
    <reaction evidence="1">
        <text>Hydrolysis of alpha-(2-&gt;3)-, alpha-(2-&gt;6)-, alpha-(2-&gt;8)- glycosidic linkages of terminal sialic acid residues in oligosaccharides, glycoproteins, glycolipids, colominic acid and synthetic substrates.</text>
        <dbReference type="EC" id="3.2.1.18"/>
    </reaction>
</comment>
<dbReference type="CDD" id="cd15482">
    <property type="entry name" value="Sialidase_non-viral"/>
    <property type="match status" value="1"/>
</dbReference>
<evidence type="ECO:0000256" key="2">
    <source>
        <dbReference type="ARBA" id="ARBA00009348"/>
    </source>
</evidence>
<evidence type="ECO:0000256" key="3">
    <source>
        <dbReference type="ARBA" id="ARBA00012733"/>
    </source>
</evidence>
<dbReference type="EC" id="3.2.1.18" evidence="3"/>
<keyword evidence="6" id="KW-1185">Reference proteome</keyword>
<name>A0ABV7JKK7_9SPHI</name>
<dbReference type="Gene3D" id="2.120.10.10">
    <property type="match status" value="1"/>
</dbReference>
<protein>
    <recommendedName>
        <fullName evidence="3">exo-alpha-sialidase</fullName>
        <ecNumber evidence="3">3.2.1.18</ecNumber>
    </recommendedName>
</protein>
<dbReference type="SUPFAM" id="SSF50939">
    <property type="entry name" value="Sialidases"/>
    <property type="match status" value="1"/>
</dbReference>
<dbReference type="InterPro" id="IPR011040">
    <property type="entry name" value="Sialidase"/>
</dbReference>
<proteinExistence type="inferred from homology"/>
<dbReference type="EMBL" id="JBHRTA010000009">
    <property type="protein sequence ID" value="MFC3196838.1"/>
    <property type="molecule type" value="Genomic_DNA"/>
</dbReference>
<dbReference type="Proteomes" id="UP001595526">
    <property type="component" value="Unassembled WGS sequence"/>
</dbReference>
<dbReference type="InterPro" id="IPR036278">
    <property type="entry name" value="Sialidase_sf"/>
</dbReference>
<evidence type="ECO:0000256" key="1">
    <source>
        <dbReference type="ARBA" id="ARBA00000427"/>
    </source>
</evidence>
<organism evidence="5 6">
    <name type="scientific">Parapedobacter deserti</name>
    <dbReference type="NCBI Taxonomy" id="1912957"/>
    <lineage>
        <taxon>Bacteria</taxon>
        <taxon>Pseudomonadati</taxon>
        <taxon>Bacteroidota</taxon>
        <taxon>Sphingobacteriia</taxon>
        <taxon>Sphingobacteriales</taxon>
        <taxon>Sphingobacteriaceae</taxon>
        <taxon>Parapedobacter</taxon>
    </lineage>
</organism>
<evidence type="ECO:0000313" key="5">
    <source>
        <dbReference type="EMBL" id="MFC3196838.1"/>
    </source>
</evidence>
<evidence type="ECO:0000259" key="4">
    <source>
        <dbReference type="Pfam" id="PF13088"/>
    </source>
</evidence>
<accession>A0ABV7JKK7</accession>